<feature type="region of interest" description="Disordered" evidence="1">
    <location>
        <begin position="25"/>
        <end position="45"/>
    </location>
</feature>
<dbReference type="PROSITE" id="PS51257">
    <property type="entry name" value="PROKAR_LIPOPROTEIN"/>
    <property type="match status" value="1"/>
</dbReference>
<dbReference type="PANTHER" id="PTHR36509:SF3">
    <property type="entry name" value="SIGNAL PEPTIDE PROTEIN"/>
    <property type="match status" value="1"/>
</dbReference>
<sequence length="515" mass="57701">MKKNLLLLIKLLSLVFILSACNQTKDSTSQGNTKETNKNGSSSRYDELANMTLTNGYPSEEGIQELKDELLFQRATQAYLWALPAMNMFAMKEGSERDFGKGYNILPIWKERLNAKTLITTPNSDVIYALGYLNLKEDGPMVIEAPEGLQGILDDFWQRPLVSEGLIEGKKWRADVGLPGPDKGKGGKYLLLPPDYKGTIPSGYYTYRSGTYGVFVFWRGFFKNPKELTAPVAVMEKTVIYPLGKKDQAKPMQFPDGSAGSHNMLFPQDGKAFELLSRFINSEYVNPVDMEMRGVLQSIGIEKGKPFKPDARTKDILDKAAKTAFKMGKMIGYDLPNYVEGTRYYKDKQWLNAFPVNETFTADTYNYINPRISFFAAAYSTSPAMALSMENVGAKYPSAFRDSDGNFFSGASSYVLHLPKDVPAALFWSVTLYEPISASGLDNGQPFPSINSMDNPVVNKDGTYDFYFGPESPGEGKNWIKTVTDKGFFVNIRLYGPKKAFFDQSWQPDDVKKIK</sequence>
<dbReference type="Gene3D" id="1.10.3360.10">
    <property type="entry name" value="VPA0735-like domain"/>
    <property type="match status" value="1"/>
</dbReference>
<feature type="domain" description="DUF1214" evidence="3">
    <location>
        <begin position="394"/>
        <end position="499"/>
    </location>
</feature>
<name>A0A7W7IXU0_9FLAO</name>
<dbReference type="AlphaFoldDB" id="A0A7W7IXU0"/>
<evidence type="ECO:0008006" key="7">
    <source>
        <dbReference type="Google" id="ProtNLM"/>
    </source>
</evidence>
<dbReference type="RefSeq" id="WP_184162671.1">
    <property type="nucleotide sequence ID" value="NZ_JACHLD010000004.1"/>
</dbReference>
<dbReference type="PANTHER" id="PTHR36509">
    <property type="entry name" value="BLL3101 PROTEIN"/>
    <property type="match status" value="1"/>
</dbReference>
<protein>
    <recommendedName>
        <fullName evidence="7">DUF1254 domain-containing protein</fullName>
    </recommendedName>
</protein>
<proteinExistence type="predicted"/>
<organism evidence="5 6">
    <name type="scientific">Flavobacterium nitrogenifigens</name>
    <dbReference type="NCBI Taxonomy" id="1617283"/>
    <lineage>
        <taxon>Bacteria</taxon>
        <taxon>Pseudomonadati</taxon>
        <taxon>Bacteroidota</taxon>
        <taxon>Flavobacteriia</taxon>
        <taxon>Flavobacteriales</taxon>
        <taxon>Flavobacteriaceae</taxon>
        <taxon>Flavobacterium</taxon>
    </lineage>
</organism>
<keyword evidence="6" id="KW-1185">Reference proteome</keyword>
<dbReference type="Gene3D" id="2.60.120.600">
    <property type="entry name" value="Domain of unknown function DUF1214, C-terminal domain"/>
    <property type="match status" value="1"/>
</dbReference>
<feature type="chain" id="PRO_5030594751" description="DUF1254 domain-containing protein" evidence="2">
    <location>
        <begin position="21"/>
        <end position="515"/>
    </location>
</feature>
<feature type="compositionally biased region" description="Polar residues" evidence="1">
    <location>
        <begin position="25"/>
        <end position="43"/>
    </location>
</feature>
<evidence type="ECO:0000256" key="1">
    <source>
        <dbReference type="SAM" id="MobiDB-lite"/>
    </source>
</evidence>
<dbReference type="Proteomes" id="UP000561681">
    <property type="component" value="Unassembled WGS sequence"/>
</dbReference>
<feature type="signal peptide" evidence="2">
    <location>
        <begin position="1"/>
        <end position="20"/>
    </location>
</feature>
<evidence type="ECO:0000313" key="6">
    <source>
        <dbReference type="Proteomes" id="UP000561681"/>
    </source>
</evidence>
<evidence type="ECO:0000256" key="2">
    <source>
        <dbReference type="SAM" id="SignalP"/>
    </source>
</evidence>
<dbReference type="Gene3D" id="2.60.40.1610">
    <property type="entry name" value="Domain of unknown function DUF1254"/>
    <property type="match status" value="1"/>
</dbReference>
<dbReference type="InterPro" id="IPR010679">
    <property type="entry name" value="DUF1254"/>
</dbReference>
<accession>A0A7W7IXU0</accession>
<reference evidence="5 6" key="1">
    <citation type="submission" date="2020-08" db="EMBL/GenBank/DDBJ databases">
        <title>Functional genomics of gut bacteria from endangered species of beetles.</title>
        <authorList>
            <person name="Carlos-Shanley C."/>
        </authorList>
    </citation>
    <scope>NUCLEOTIDE SEQUENCE [LARGE SCALE GENOMIC DNA]</scope>
    <source>
        <strain evidence="5 6">S00142</strain>
    </source>
</reference>
<feature type="domain" description="DUF1254" evidence="4">
    <location>
        <begin position="106"/>
        <end position="242"/>
    </location>
</feature>
<dbReference type="SUPFAM" id="SSF160935">
    <property type="entry name" value="VPA0735-like"/>
    <property type="match status" value="1"/>
</dbReference>
<evidence type="ECO:0000313" key="5">
    <source>
        <dbReference type="EMBL" id="MBB4802601.1"/>
    </source>
</evidence>
<comment type="caution">
    <text evidence="5">The sequence shown here is derived from an EMBL/GenBank/DDBJ whole genome shotgun (WGS) entry which is preliminary data.</text>
</comment>
<dbReference type="InterPro" id="IPR037050">
    <property type="entry name" value="DUF1254_sf"/>
</dbReference>
<dbReference type="InterPro" id="IPR010621">
    <property type="entry name" value="DUF1214"/>
</dbReference>
<dbReference type="InterPro" id="IPR037049">
    <property type="entry name" value="DUF1214_C_sf"/>
</dbReference>
<evidence type="ECO:0000259" key="3">
    <source>
        <dbReference type="Pfam" id="PF06742"/>
    </source>
</evidence>
<evidence type="ECO:0000259" key="4">
    <source>
        <dbReference type="Pfam" id="PF06863"/>
    </source>
</evidence>
<dbReference type="Pfam" id="PF06863">
    <property type="entry name" value="DUF1254"/>
    <property type="match status" value="1"/>
</dbReference>
<keyword evidence="2" id="KW-0732">Signal</keyword>
<gene>
    <name evidence="5" type="ORF">HNP37_002676</name>
</gene>
<dbReference type="Pfam" id="PF06742">
    <property type="entry name" value="DUF1214"/>
    <property type="match status" value="1"/>
</dbReference>
<dbReference type="EMBL" id="JACHLD010000004">
    <property type="protein sequence ID" value="MBB4802601.1"/>
    <property type="molecule type" value="Genomic_DNA"/>
</dbReference>